<evidence type="ECO:0000256" key="1">
    <source>
        <dbReference type="ARBA" id="ARBA00023002"/>
    </source>
</evidence>
<accession>A0ABR7Z1S7</accession>
<dbReference type="Proteomes" id="UP000805841">
    <property type="component" value="Unassembled WGS sequence"/>
</dbReference>
<reference evidence="4 5" key="1">
    <citation type="journal article" date="2020" name="Insects">
        <title>Bacteria Belonging to Pseudomonas typographi sp. nov. from the Bark Beetle Ips typographus Have Genomic Potential to Aid in the Host Ecology.</title>
        <authorList>
            <person name="Peral-Aranega E."/>
            <person name="Saati-Santamaria Z."/>
            <person name="Kolarik M."/>
            <person name="Rivas R."/>
            <person name="Garcia-Fraile P."/>
        </authorList>
    </citation>
    <scope>NUCLEOTIDE SEQUENCE [LARGE SCALE GENOMIC DNA]</scope>
    <source>
        <strain evidence="4 5">CA3A</strain>
    </source>
</reference>
<feature type="chain" id="PRO_5046894990" evidence="2">
    <location>
        <begin position="22"/>
        <end position="230"/>
    </location>
</feature>
<evidence type="ECO:0000256" key="2">
    <source>
        <dbReference type="SAM" id="SignalP"/>
    </source>
</evidence>
<name>A0ABR7Z1S7_9PSED</name>
<keyword evidence="1" id="KW-0560">Oxidoreductase</keyword>
<feature type="domain" description="Pyrroline-5-carboxylate reductase catalytic N-terminal" evidence="3">
    <location>
        <begin position="25"/>
        <end position="116"/>
    </location>
</feature>
<evidence type="ECO:0000313" key="4">
    <source>
        <dbReference type="EMBL" id="MBD1599354.1"/>
    </source>
</evidence>
<dbReference type="SUPFAM" id="SSF51735">
    <property type="entry name" value="NAD(P)-binding Rossmann-fold domains"/>
    <property type="match status" value="1"/>
</dbReference>
<dbReference type="PANTHER" id="PTHR14239:SF10">
    <property type="entry name" value="REDUCTASE"/>
    <property type="match status" value="1"/>
</dbReference>
<dbReference type="RefSeq" id="WP_190420622.1">
    <property type="nucleotide sequence ID" value="NZ_JAAOCA010000013.1"/>
</dbReference>
<proteinExistence type="predicted"/>
<dbReference type="Pfam" id="PF03807">
    <property type="entry name" value="F420_oxidored"/>
    <property type="match status" value="1"/>
</dbReference>
<protein>
    <submittedName>
        <fullName evidence="4">NAD(P)-binding domain-containing protein</fullName>
    </submittedName>
</protein>
<evidence type="ECO:0000259" key="3">
    <source>
        <dbReference type="Pfam" id="PF03807"/>
    </source>
</evidence>
<keyword evidence="5" id="KW-1185">Reference proteome</keyword>
<dbReference type="PANTHER" id="PTHR14239">
    <property type="entry name" value="DUDULIN-RELATED"/>
    <property type="match status" value="1"/>
</dbReference>
<keyword evidence="2" id="KW-0732">Signal</keyword>
<dbReference type="Gene3D" id="3.40.50.720">
    <property type="entry name" value="NAD(P)-binding Rossmann-like Domain"/>
    <property type="match status" value="1"/>
</dbReference>
<gene>
    <name evidence="4" type="ORF">HAQ05_11650</name>
</gene>
<sequence>MLKTLLLALAGLALCTTQALAEPLKIGVIGAGNVGGTLGTLWAQAGHPVMFASRHPDELAGLVKAAGANARAGSVADALAYADVIVLSVPYAAMPAISEQGRGTFQGKVVLSTSNPFSGRDGEVGRQALADGVASADQRYLPGARLVRAFNAIGYGSMKSQAHRQSGGPVAIATFADDAKAREVGARLVRDAGFIPVLLPLARANEGLPGGATSGVLSEAQLKSALGVAP</sequence>
<dbReference type="InterPro" id="IPR028939">
    <property type="entry name" value="P5C_Rdtase_cat_N"/>
</dbReference>
<organism evidence="4 5">
    <name type="scientific">Pseudomonas typographi</name>
    <dbReference type="NCBI Taxonomy" id="2715964"/>
    <lineage>
        <taxon>Bacteria</taxon>
        <taxon>Pseudomonadati</taxon>
        <taxon>Pseudomonadota</taxon>
        <taxon>Gammaproteobacteria</taxon>
        <taxon>Pseudomonadales</taxon>
        <taxon>Pseudomonadaceae</taxon>
        <taxon>Pseudomonas</taxon>
    </lineage>
</organism>
<comment type="caution">
    <text evidence="4">The sequence shown here is derived from an EMBL/GenBank/DDBJ whole genome shotgun (WGS) entry which is preliminary data.</text>
</comment>
<dbReference type="InterPro" id="IPR036291">
    <property type="entry name" value="NAD(P)-bd_dom_sf"/>
</dbReference>
<feature type="signal peptide" evidence="2">
    <location>
        <begin position="1"/>
        <end position="21"/>
    </location>
</feature>
<dbReference type="InterPro" id="IPR051267">
    <property type="entry name" value="STEAP_metalloreductase"/>
</dbReference>
<evidence type="ECO:0000313" key="5">
    <source>
        <dbReference type="Proteomes" id="UP000805841"/>
    </source>
</evidence>
<dbReference type="EMBL" id="JAAOCA010000013">
    <property type="protein sequence ID" value="MBD1599354.1"/>
    <property type="molecule type" value="Genomic_DNA"/>
</dbReference>